<dbReference type="AlphaFoldDB" id="A0A023E010"/>
<proteinExistence type="predicted"/>
<name>A0A023E010_9PROT</name>
<dbReference type="EMBL" id="BAUP01000136">
    <property type="protein sequence ID" value="GAJ46758.1"/>
    <property type="molecule type" value="Genomic_DNA"/>
</dbReference>
<evidence type="ECO:0000313" key="1">
    <source>
        <dbReference type="EMBL" id="GAJ46758.1"/>
    </source>
</evidence>
<protein>
    <submittedName>
        <fullName evidence="1">Uncharacterized protein</fullName>
    </submittedName>
</protein>
<reference evidence="1 2" key="1">
    <citation type="journal article" date="2014" name="FEMS Microbiol. Lett.">
        <title>Draft genome sequences of three Holospora species (Holospora obtusa, Holospora undulata, and Holospora elegans), endonuclear symbiotic bacteria of the ciliate Paramecium caudatum.</title>
        <authorList>
            <person name="Dohra H."/>
            <person name="Tanaka K."/>
            <person name="Suzuki T."/>
            <person name="Fujishima M."/>
            <person name="Suzuki H."/>
        </authorList>
    </citation>
    <scope>NUCLEOTIDE SEQUENCE [LARGE SCALE GENOMIC DNA]</scope>
    <source>
        <strain evidence="1 2">E1</strain>
    </source>
</reference>
<sequence>MFEESDLKILKTKLYEIINKRSDLFYQFSILSKTNRENFVKTLEVLENDKTKDTSFLKEISLDQNDLNYILGIFSPLRFPMQYHLRLKKVPQSIWNKLKIAFSNK</sequence>
<organism evidence="1 2">
    <name type="scientific">Holospora elegans E1</name>
    <dbReference type="NCBI Taxonomy" id="1427503"/>
    <lineage>
        <taxon>Bacteria</taxon>
        <taxon>Pseudomonadati</taxon>
        <taxon>Pseudomonadota</taxon>
        <taxon>Alphaproteobacteria</taxon>
        <taxon>Holosporales</taxon>
        <taxon>Holosporaceae</taxon>
        <taxon>Holospora</taxon>
    </lineage>
</organism>
<dbReference type="Proteomes" id="UP000024842">
    <property type="component" value="Unassembled WGS sequence"/>
</dbReference>
<keyword evidence="2" id="KW-1185">Reference proteome</keyword>
<evidence type="ECO:0000313" key="2">
    <source>
        <dbReference type="Proteomes" id="UP000024842"/>
    </source>
</evidence>
<gene>
    <name evidence="1" type="ORF">HE1_01097</name>
</gene>
<accession>A0A023E010</accession>
<comment type="caution">
    <text evidence="1">The sequence shown here is derived from an EMBL/GenBank/DDBJ whole genome shotgun (WGS) entry which is preliminary data.</text>
</comment>